<dbReference type="Proteomes" id="UP000427716">
    <property type="component" value="Chromosome"/>
</dbReference>
<name>A0A6I6CXK6_9GAMM</name>
<reference evidence="1 2" key="1">
    <citation type="submission" date="2019-11" db="EMBL/GenBank/DDBJ databases">
        <authorList>
            <person name="Zhang J."/>
            <person name="Sun C."/>
        </authorList>
    </citation>
    <scope>NUCLEOTIDE SEQUENCE [LARGE SCALE GENOMIC DNA]</scope>
    <source>
        <strain evidence="2">sp2</strain>
    </source>
</reference>
<gene>
    <name evidence="1" type="ORF">GM160_03815</name>
</gene>
<dbReference type="AlphaFoldDB" id="A0A6I6CXK6"/>
<sequence>MRTMTWNPSKNRLLKEERNVSFEDVVYHIGAGGILDTFDHPNPARYPGQRIHVVDIEGYAYLVPFVETEDEVFLKIVIPSRKATKTYL</sequence>
<dbReference type="EMBL" id="CP046415">
    <property type="protein sequence ID" value="QGT78090.1"/>
    <property type="molecule type" value="Genomic_DNA"/>
</dbReference>
<organism evidence="1 2">
    <name type="scientific">Guyparkeria halophila</name>
    <dbReference type="NCBI Taxonomy" id="47960"/>
    <lineage>
        <taxon>Bacteria</taxon>
        <taxon>Pseudomonadati</taxon>
        <taxon>Pseudomonadota</taxon>
        <taxon>Gammaproteobacteria</taxon>
        <taxon>Chromatiales</taxon>
        <taxon>Thioalkalibacteraceae</taxon>
        <taxon>Guyparkeria</taxon>
    </lineage>
</organism>
<evidence type="ECO:0000313" key="2">
    <source>
        <dbReference type="Proteomes" id="UP000427716"/>
    </source>
</evidence>
<protein>
    <submittedName>
        <fullName evidence="1">Toxin</fullName>
    </submittedName>
</protein>
<evidence type="ECO:0000313" key="1">
    <source>
        <dbReference type="EMBL" id="QGT78090.1"/>
    </source>
</evidence>
<accession>A0A6I6CXK6</accession>
<dbReference type="KEGG" id="ghl:GM160_03815"/>
<keyword evidence="2" id="KW-1185">Reference proteome</keyword>
<proteinExistence type="predicted"/>